<evidence type="ECO:0000313" key="3">
    <source>
        <dbReference type="EMBL" id="GFT34058.1"/>
    </source>
</evidence>
<accession>A0A8X6UCG6</accession>
<dbReference type="Gene3D" id="1.10.340.70">
    <property type="match status" value="1"/>
</dbReference>
<reference evidence="6" key="1">
    <citation type="submission" date="2020-08" db="EMBL/GenBank/DDBJ databases">
        <title>Multicomponent nature underlies the extraordinary mechanical properties of spider dragline silk.</title>
        <authorList>
            <person name="Kono N."/>
            <person name="Nakamura H."/>
            <person name="Mori M."/>
            <person name="Yoshida Y."/>
            <person name="Ohtoshi R."/>
            <person name="Malay A.D."/>
            <person name="Moran D.A.P."/>
            <person name="Tomita M."/>
            <person name="Numata K."/>
            <person name="Arakawa K."/>
        </authorList>
    </citation>
    <scope>NUCLEOTIDE SEQUENCE</scope>
</reference>
<dbReference type="OrthoDB" id="6425284at2759"/>
<dbReference type="Proteomes" id="UP000887013">
    <property type="component" value="Unassembled WGS sequence"/>
</dbReference>
<keyword evidence="7" id="KW-1185">Reference proteome</keyword>
<protein>
    <submittedName>
        <fullName evidence="6">Integrase_H2C2 domain-containing protein</fullName>
    </submittedName>
</protein>
<evidence type="ECO:0000313" key="2">
    <source>
        <dbReference type="EMBL" id="GFS80188.1"/>
    </source>
</evidence>
<feature type="domain" description="Integrase zinc-binding" evidence="1">
    <location>
        <begin position="35"/>
        <end position="88"/>
    </location>
</feature>
<dbReference type="EMBL" id="BMAW01051388">
    <property type="protein sequence ID" value="GFS80188.1"/>
    <property type="molecule type" value="Genomic_DNA"/>
</dbReference>
<evidence type="ECO:0000313" key="6">
    <source>
        <dbReference type="EMBL" id="GFU17031.1"/>
    </source>
</evidence>
<dbReference type="EMBL" id="BMAW01030567">
    <property type="protein sequence ID" value="GFU17031.1"/>
    <property type="molecule type" value="Genomic_DNA"/>
</dbReference>
<proteinExistence type="predicted"/>
<evidence type="ECO:0000313" key="4">
    <source>
        <dbReference type="EMBL" id="GFT83554.1"/>
    </source>
</evidence>
<gene>
    <name evidence="6" type="primary">AVEN_230738_1</name>
    <name evidence="5" type="ORF">NPIL_15241</name>
    <name evidence="3" type="ORF">NPIL_19191</name>
    <name evidence="6" type="ORF">NPIL_524121</name>
    <name evidence="4" type="ORF">NPIL_551461</name>
    <name evidence="2" type="ORF">NPIL_681341</name>
</gene>
<name>A0A8X6UCG6_NEPPI</name>
<evidence type="ECO:0000259" key="1">
    <source>
        <dbReference type="Pfam" id="PF17921"/>
    </source>
</evidence>
<evidence type="ECO:0000313" key="7">
    <source>
        <dbReference type="Proteomes" id="UP000887013"/>
    </source>
</evidence>
<sequence length="128" mass="14711">MQAFKDEGLLRVSTKLIYSDENEDFRFPVLLPTCSIVKELIHEEHRKAMHAGPSILLSILREKFWILKAKRLIILIIAECVACRCYKSKNVDVPFTPLPQDRVTQTKVFQVTGVDYAGSLHLKSKRKV</sequence>
<dbReference type="AlphaFoldDB" id="A0A8X6UCG6"/>
<dbReference type="EMBL" id="BMAW01023610">
    <property type="protein sequence ID" value="GFT83554.1"/>
    <property type="molecule type" value="Genomic_DNA"/>
</dbReference>
<organism evidence="6 7">
    <name type="scientific">Nephila pilipes</name>
    <name type="common">Giant wood spider</name>
    <name type="synonym">Nephila maculata</name>
    <dbReference type="NCBI Taxonomy" id="299642"/>
    <lineage>
        <taxon>Eukaryota</taxon>
        <taxon>Metazoa</taxon>
        <taxon>Ecdysozoa</taxon>
        <taxon>Arthropoda</taxon>
        <taxon>Chelicerata</taxon>
        <taxon>Arachnida</taxon>
        <taxon>Araneae</taxon>
        <taxon>Araneomorphae</taxon>
        <taxon>Entelegynae</taxon>
        <taxon>Araneoidea</taxon>
        <taxon>Nephilidae</taxon>
        <taxon>Nephila</taxon>
    </lineage>
</organism>
<comment type="caution">
    <text evidence="6">The sequence shown here is derived from an EMBL/GenBank/DDBJ whole genome shotgun (WGS) entry which is preliminary data.</text>
</comment>
<evidence type="ECO:0000313" key="5">
    <source>
        <dbReference type="EMBL" id="GFT99170.1"/>
    </source>
</evidence>
<dbReference type="Pfam" id="PF17921">
    <property type="entry name" value="Integrase_H2C2"/>
    <property type="match status" value="1"/>
</dbReference>
<dbReference type="EMBL" id="BMAW01075930">
    <property type="protein sequence ID" value="GFT99170.1"/>
    <property type="molecule type" value="Genomic_DNA"/>
</dbReference>
<dbReference type="PANTHER" id="PTHR47331">
    <property type="entry name" value="PHD-TYPE DOMAIN-CONTAINING PROTEIN"/>
    <property type="match status" value="1"/>
</dbReference>
<dbReference type="InterPro" id="IPR041588">
    <property type="entry name" value="Integrase_H2C2"/>
</dbReference>
<dbReference type="PANTHER" id="PTHR47331:SF1">
    <property type="entry name" value="GAG-LIKE PROTEIN"/>
    <property type="match status" value="1"/>
</dbReference>
<dbReference type="EMBL" id="BMAW01108438">
    <property type="protein sequence ID" value="GFT34058.1"/>
    <property type="molecule type" value="Genomic_DNA"/>
</dbReference>